<dbReference type="NCBIfam" id="TIGR02258">
    <property type="entry name" value="2_5_ligase"/>
    <property type="match status" value="1"/>
</dbReference>
<dbReference type="Pfam" id="PF10469">
    <property type="entry name" value="AKAP7_NLS"/>
    <property type="match status" value="1"/>
</dbReference>
<dbReference type="PANTHER" id="PTHR35561:SF1">
    <property type="entry name" value="RNA 2',3'-CYCLIC PHOSPHODIESTERASE"/>
    <property type="match status" value="1"/>
</dbReference>
<organism evidence="4 5">
    <name type="scientific">Salinibacillus aidingensis</name>
    <dbReference type="NCBI Taxonomy" id="237684"/>
    <lineage>
        <taxon>Bacteria</taxon>
        <taxon>Bacillati</taxon>
        <taxon>Bacillota</taxon>
        <taxon>Bacilli</taxon>
        <taxon>Bacillales</taxon>
        <taxon>Bacillaceae</taxon>
        <taxon>Salinibacillus</taxon>
    </lineage>
</organism>
<protein>
    <recommendedName>
        <fullName evidence="2">RNA 2',3'-cyclic phosphodiesterase</fullName>
        <shortName evidence="2">RNA 2',3'-CPDase</shortName>
        <ecNumber evidence="2">3.1.4.58</ecNumber>
    </recommendedName>
</protein>
<dbReference type="RefSeq" id="WP_343837686.1">
    <property type="nucleotide sequence ID" value="NZ_BAAADO010000001.1"/>
</dbReference>
<dbReference type="SUPFAM" id="SSF55144">
    <property type="entry name" value="LigT-like"/>
    <property type="match status" value="1"/>
</dbReference>
<feature type="active site" description="Proton donor" evidence="2">
    <location>
        <position position="44"/>
    </location>
</feature>
<gene>
    <name evidence="4" type="primary">thpR</name>
    <name evidence="4" type="ORF">GCM10008986_07490</name>
</gene>
<evidence type="ECO:0000256" key="1">
    <source>
        <dbReference type="ARBA" id="ARBA00022801"/>
    </source>
</evidence>
<reference evidence="4 5" key="1">
    <citation type="journal article" date="2019" name="Int. J. Syst. Evol. Microbiol.">
        <title>The Global Catalogue of Microorganisms (GCM) 10K type strain sequencing project: providing services to taxonomists for standard genome sequencing and annotation.</title>
        <authorList>
            <consortium name="The Broad Institute Genomics Platform"/>
            <consortium name="The Broad Institute Genome Sequencing Center for Infectious Disease"/>
            <person name="Wu L."/>
            <person name="Ma J."/>
        </authorList>
    </citation>
    <scope>NUCLEOTIDE SEQUENCE [LARGE SCALE GENOMIC DNA]</scope>
    <source>
        <strain evidence="4 5">JCM 12389</strain>
    </source>
</reference>
<evidence type="ECO:0000313" key="4">
    <source>
        <dbReference type="EMBL" id="GAA0484690.1"/>
    </source>
</evidence>
<dbReference type="EMBL" id="BAAADO010000001">
    <property type="protein sequence ID" value="GAA0484690.1"/>
    <property type="molecule type" value="Genomic_DNA"/>
</dbReference>
<keyword evidence="5" id="KW-1185">Reference proteome</keyword>
<feature type="short sequence motif" description="HXTX 1" evidence="2">
    <location>
        <begin position="44"/>
        <end position="47"/>
    </location>
</feature>
<comment type="catalytic activity">
    <reaction evidence="2">
        <text>a 3'-end 2',3'-cyclophospho-ribonucleotide-RNA + H2O = a 3'-end 2'-phospho-ribonucleotide-RNA + H(+)</text>
        <dbReference type="Rhea" id="RHEA:11828"/>
        <dbReference type="Rhea" id="RHEA-COMP:10464"/>
        <dbReference type="Rhea" id="RHEA-COMP:17353"/>
        <dbReference type="ChEBI" id="CHEBI:15377"/>
        <dbReference type="ChEBI" id="CHEBI:15378"/>
        <dbReference type="ChEBI" id="CHEBI:83064"/>
        <dbReference type="ChEBI" id="CHEBI:173113"/>
        <dbReference type="EC" id="3.1.4.58"/>
    </reaction>
</comment>
<dbReference type="EC" id="3.1.4.58" evidence="2"/>
<dbReference type="InterPro" id="IPR004175">
    <property type="entry name" value="RNA_CPDase"/>
</dbReference>
<comment type="caution">
    <text evidence="4">The sequence shown here is derived from an EMBL/GenBank/DDBJ whole genome shotgun (WGS) entry which is preliminary data.</text>
</comment>
<comment type="function">
    <text evidence="2">Hydrolyzes RNA 2',3'-cyclic phosphodiester to an RNA 2'-phosphomonoester.</text>
</comment>
<evidence type="ECO:0000259" key="3">
    <source>
        <dbReference type="Pfam" id="PF10469"/>
    </source>
</evidence>
<keyword evidence="1 2" id="KW-0378">Hydrolase</keyword>
<sequence length="189" mass="21799">MGQHPHYFIGIPIPEELRSWLSSWQEEISSAAMYKTWTNEEDFHITLKFLGGMNTAQFDRVAELIDNLEPPEVFFTEIGDLGFFGKKSQPRVVWAGVDPSPSLLGLQNQIEEKLSELGIEQDHRPYKPHITLAKKWADPDSSLPSREELKGNLPGPITQRMLIDEFHIYQIEPQKEVKYKPILTKKLKE</sequence>
<feature type="domain" description="A-kinase anchor protein 7-like phosphoesterase" evidence="3">
    <location>
        <begin position="5"/>
        <end position="146"/>
    </location>
</feature>
<evidence type="ECO:0000313" key="5">
    <source>
        <dbReference type="Proteomes" id="UP001500880"/>
    </source>
</evidence>
<dbReference type="InterPro" id="IPR019510">
    <property type="entry name" value="AKAP7-like_phosphoesterase"/>
</dbReference>
<name>A0ABN1AVG8_9BACI</name>
<dbReference type="Gene3D" id="3.90.1140.10">
    <property type="entry name" value="Cyclic phosphodiesterase"/>
    <property type="match status" value="1"/>
</dbReference>
<feature type="short sequence motif" description="HXTX 2" evidence="2">
    <location>
        <begin position="129"/>
        <end position="132"/>
    </location>
</feature>
<dbReference type="PANTHER" id="PTHR35561">
    <property type="entry name" value="RNA 2',3'-CYCLIC PHOSPHODIESTERASE"/>
    <property type="match status" value="1"/>
</dbReference>
<accession>A0ABN1AVG8</accession>
<dbReference type="Proteomes" id="UP001500880">
    <property type="component" value="Unassembled WGS sequence"/>
</dbReference>
<dbReference type="HAMAP" id="MF_01940">
    <property type="entry name" value="RNA_CPDase"/>
    <property type="match status" value="1"/>
</dbReference>
<comment type="similarity">
    <text evidence="2">Belongs to the 2H phosphoesterase superfamily. ThpR family.</text>
</comment>
<evidence type="ECO:0000256" key="2">
    <source>
        <dbReference type="HAMAP-Rule" id="MF_01940"/>
    </source>
</evidence>
<dbReference type="InterPro" id="IPR009097">
    <property type="entry name" value="Cyclic_Pdiesterase"/>
</dbReference>
<feature type="active site" description="Proton acceptor" evidence="2">
    <location>
        <position position="129"/>
    </location>
</feature>
<proteinExistence type="inferred from homology"/>